<dbReference type="CDD" id="cd06225">
    <property type="entry name" value="HAMP"/>
    <property type="match status" value="1"/>
</dbReference>
<keyword evidence="3" id="KW-0808">Transferase</keyword>
<dbReference type="RefSeq" id="WP_212695305.1">
    <property type="nucleotide sequence ID" value="NZ_CP058649.1"/>
</dbReference>
<name>A0A8J8SIM8_9FIRM</name>
<dbReference type="Pfam" id="PF02518">
    <property type="entry name" value="HATPase_c"/>
    <property type="match status" value="1"/>
</dbReference>
<dbReference type="Gene3D" id="3.30.565.10">
    <property type="entry name" value="Histidine kinase-like ATPase, C-terminal domain"/>
    <property type="match status" value="1"/>
</dbReference>
<dbReference type="InterPro" id="IPR036890">
    <property type="entry name" value="HATPase_C_sf"/>
</dbReference>
<dbReference type="PANTHER" id="PTHR42713">
    <property type="entry name" value="HISTIDINE KINASE-RELATED"/>
    <property type="match status" value="1"/>
</dbReference>
<evidence type="ECO:0000256" key="5">
    <source>
        <dbReference type="SAM" id="Phobius"/>
    </source>
</evidence>
<accession>A0A8J8SIM8</accession>
<proteinExistence type="predicted"/>
<organism evidence="7 8">
    <name type="scientific">Vallitalea pronyensis</name>
    <dbReference type="NCBI Taxonomy" id="1348613"/>
    <lineage>
        <taxon>Bacteria</taxon>
        <taxon>Bacillati</taxon>
        <taxon>Bacillota</taxon>
        <taxon>Clostridia</taxon>
        <taxon>Lachnospirales</taxon>
        <taxon>Vallitaleaceae</taxon>
        <taxon>Vallitalea</taxon>
    </lineage>
</organism>
<keyword evidence="4 7" id="KW-0418">Kinase</keyword>
<feature type="transmembrane region" description="Helical" evidence="5">
    <location>
        <begin position="20"/>
        <end position="37"/>
    </location>
</feature>
<dbReference type="AlphaFoldDB" id="A0A8J8SIM8"/>
<dbReference type="PANTHER" id="PTHR42713:SF2">
    <property type="entry name" value="TWO-COMPONENT SENSOR KINASE YESM"/>
    <property type="match status" value="1"/>
</dbReference>
<dbReference type="PROSITE" id="PS50885">
    <property type="entry name" value="HAMP"/>
    <property type="match status" value="1"/>
</dbReference>
<keyword evidence="2" id="KW-0597">Phosphoprotein</keyword>
<evidence type="ECO:0000256" key="1">
    <source>
        <dbReference type="ARBA" id="ARBA00004370"/>
    </source>
</evidence>
<dbReference type="InterPro" id="IPR003594">
    <property type="entry name" value="HATPase_dom"/>
</dbReference>
<dbReference type="SMART" id="SM00304">
    <property type="entry name" value="HAMP"/>
    <property type="match status" value="1"/>
</dbReference>
<evidence type="ECO:0000256" key="2">
    <source>
        <dbReference type="ARBA" id="ARBA00022553"/>
    </source>
</evidence>
<gene>
    <name evidence="7" type="ORF">HZI73_20910</name>
</gene>
<feature type="domain" description="HAMP" evidence="6">
    <location>
        <begin position="320"/>
        <end position="372"/>
    </location>
</feature>
<evidence type="ECO:0000259" key="6">
    <source>
        <dbReference type="PROSITE" id="PS50885"/>
    </source>
</evidence>
<keyword evidence="5" id="KW-1133">Transmembrane helix</keyword>
<dbReference type="GO" id="GO:0016020">
    <property type="term" value="C:membrane"/>
    <property type="evidence" value="ECO:0007669"/>
    <property type="project" value="UniProtKB-SubCell"/>
</dbReference>
<dbReference type="InterPro" id="IPR003660">
    <property type="entry name" value="HAMP_dom"/>
</dbReference>
<evidence type="ECO:0000256" key="4">
    <source>
        <dbReference type="ARBA" id="ARBA00022777"/>
    </source>
</evidence>
<feature type="transmembrane region" description="Helical" evidence="5">
    <location>
        <begin position="300"/>
        <end position="318"/>
    </location>
</feature>
<keyword evidence="8" id="KW-1185">Reference proteome</keyword>
<evidence type="ECO:0000313" key="7">
    <source>
        <dbReference type="EMBL" id="QUI24614.1"/>
    </source>
</evidence>
<dbReference type="SUPFAM" id="SSF158472">
    <property type="entry name" value="HAMP domain-like"/>
    <property type="match status" value="1"/>
</dbReference>
<sequence>MLDRMKKNLYEMSISTRIRIVFLPILIGSIFLITLLANNITKGIIIENASQNVKHDLELIGANIENLIEEANSCANAAIINVNNYVKFGDVDNKNLNDVQHVTTALLMSKILFNRIDAITYVNNKGDYITSILSVNVYRVGNIKTSDFFRDIQKVDRRGGWLPVHKKEVLSADPDEYHVSFVKKLRNILTAKDMGYIVLNIHESNLFQVYKNVGSSKEVVYRIVDGNNKIVSSDIREEIATTFDLDAINNTVDTKYQEIQVDGKTVLANAIPITNTDWKVISLTPLDELTRDVDKMTKTLMLIGGFVFFIALISAMKLSQTITRPLKGLTDHMKKLKDGILSKHITANRGDEIGILNDSFNTMIDRNQRLLRRIDENEKKKREYELALLQSQIKPHFLYNTLDIINRLAALDRRQEVMKATKNIADFYRIALSKGDEIIPIKREVALVEKYLYIQRIRYPDVFDFELDVSDEILNDVIPKFTLQPLVENAIYHGLKAKKKKGIILITGHLYEKGIMLNVSDNGVGIQQELIKKIFSRSSEMNLNKPYGIINVDERLKLYYGLDYGLEIISEINRGTTVQLRIGRGIKLQNHN</sequence>
<dbReference type="InterPro" id="IPR051552">
    <property type="entry name" value="HptR"/>
</dbReference>
<dbReference type="Proteomes" id="UP000683246">
    <property type="component" value="Chromosome"/>
</dbReference>
<comment type="subcellular location">
    <subcellularLocation>
        <location evidence="1">Membrane</location>
    </subcellularLocation>
</comment>
<protein>
    <submittedName>
        <fullName evidence="7">Sensor histidine kinase</fullName>
    </submittedName>
</protein>
<dbReference type="Pfam" id="PF06580">
    <property type="entry name" value="His_kinase"/>
    <property type="match status" value="1"/>
</dbReference>
<dbReference type="InterPro" id="IPR010559">
    <property type="entry name" value="Sig_transdc_His_kin_internal"/>
</dbReference>
<evidence type="ECO:0000313" key="8">
    <source>
        <dbReference type="Proteomes" id="UP000683246"/>
    </source>
</evidence>
<dbReference type="KEGG" id="vpy:HZI73_20910"/>
<dbReference type="EMBL" id="CP058649">
    <property type="protein sequence ID" value="QUI24614.1"/>
    <property type="molecule type" value="Genomic_DNA"/>
</dbReference>
<dbReference type="SUPFAM" id="SSF55874">
    <property type="entry name" value="ATPase domain of HSP90 chaperone/DNA topoisomerase II/histidine kinase"/>
    <property type="match status" value="1"/>
</dbReference>
<keyword evidence="5" id="KW-0472">Membrane</keyword>
<keyword evidence="5" id="KW-0812">Transmembrane</keyword>
<dbReference type="Pfam" id="PF00672">
    <property type="entry name" value="HAMP"/>
    <property type="match status" value="1"/>
</dbReference>
<evidence type="ECO:0000256" key="3">
    <source>
        <dbReference type="ARBA" id="ARBA00022679"/>
    </source>
</evidence>
<dbReference type="Gene3D" id="1.10.8.500">
    <property type="entry name" value="HAMP domain in histidine kinase"/>
    <property type="match status" value="1"/>
</dbReference>
<dbReference type="GO" id="GO:0000155">
    <property type="term" value="F:phosphorelay sensor kinase activity"/>
    <property type="evidence" value="ECO:0007669"/>
    <property type="project" value="InterPro"/>
</dbReference>
<reference evidence="7" key="1">
    <citation type="submission" date="2020-07" db="EMBL/GenBank/DDBJ databases">
        <title>Vallitalea pronyensis genome.</title>
        <authorList>
            <person name="Postec A."/>
        </authorList>
    </citation>
    <scope>NUCLEOTIDE SEQUENCE</scope>
    <source>
        <strain evidence="7">FatNI3</strain>
    </source>
</reference>
<dbReference type="Gene3D" id="3.30.450.20">
    <property type="entry name" value="PAS domain"/>
    <property type="match status" value="1"/>
</dbReference>